<reference evidence="3" key="1">
    <citation type="submission" date="2021-12" db="EMBL/GenBank/DDBJ databases">
        <title>Prjna785345.</title>
        <authorList>
            <person name="Rujirawat T."/>
            <person name="Krajaejun T."/>
        </authorList>
    </citation>
    <scope>NUCLEOTIDE SEQUENCE</scope>
    <source>
        <strain evidence="3">Pi057C3</strain>
    </source>
</reference>
<evidence type="ECO:0000313" key="4">
    <source>
        <dbReference type="Proteomes" id="UP001209570"/>
    </source>
</evidence>
<dbReference type="Proteomes" id="UP001209570">
    <property type="component" value="Unassembled WGS sequence"/>
</dbReference>
<keyword evidence="2" id="KW-0812">Transmembrane</keyword>
<evidence type="ECO:0000256" key="2">
    <source>
        <dbReference type="SAM" id="Phobius"/>
    </source>
</evidence>
<proteinExistence type="predicted"/>
<keyword evidence="2" id="KW-1133">Transmembrane helix</keyword>
<sequence>MEREILLPPLLQQWIAPYRDGPLAFFFAQHQQELLVWSIAAWVVLLGGMGALYVWVASRQVRPRQAPPASPSLPTSPTSKRKRHSKSFSDMQELEREFQLESAAMDRHDWSTLPMSLQRKCTPEQCKLIYDALAQVSDLTRHENGWDLVN</sequence>
<evidence type="ECO:0000256" key="1">
    <source>
        <dbReference type="SAM" id="MobiDB-lite"/>
    </source>
</evidence>
<keyword evidence="2" id="KW-0472">Membrane</keyword>
<dbReference type="EMBL" id="JAKCXM010000592">
    <property type="protein sequence ID" value="KAJ0392678.1"/>
    <property type="molecule type" value="Genomic_DNA"/>
</dbReference>
<gene>
    <name evidence="3" type="ORF">P43SY_006957</name>
</gene>
<feature type="transmembrane region" description="Helical" evidence="2">
    <location>
        <begin position="34"/>
        <end position="56"/>
    </location>
</feature>
<accession>A0AAD5LBB1</accession>
<dbReference type="AlphaFoldDB" id="A0AAD5LBB1"/>
<keyword evidence="4" id="KW-1185">Reference proteome</keyword>
<evidence type="ECO:0000313" key="3">
    <source>
        <dbReference type="EMBL" id="KAJ0392678.1"/>
    </source>
</evidence>
<comment type="caution">
    <text evidence="3">The sequence shown here is derived from an EMBL/GenBank/DDBJ whole genome shotgun (WGS) entry which is preliminary data.</text>
</comment>
<name>A0AAD5LBB1_PYTIN</name>
<protein>
    <submittedName>
        <fullName evidence="3">Uncharacterized protein</fullName>
    </submittedName>
</protein>
<organism evidence="3 4">
    <name type="scientific">Pythium insidiosum</name>
    <name type="common">Pythiosis disease agent</name>
    <dbReference type="NCBI Taxonomy" id="114742"/>
    <lineage>
        <taxon>Eukaryota</taxon>
        <taxon>Sar</taxon>
        <taxon>Stramenopiles</taxon>
        <taxon>Oomycota</taxon>
        <taxon>Peronosporomycetes</taxon>
        <taxon>Pythiales</taxon>
        <taxon>Pythiaceae</taxon>
        <taxon>Pythium</taxon>
    </lineage>
</organism>
<feature type="region of interest" description="Disordered" evidence="1">
    <location>
        <begin position="62"/>
        <end position="92"/>
    </location>
</feature>